<dbReference type="Gene3D" id="1.10.4160.10">
    <property type="entry name" value="Hydantoin permease"/>
    <property type="match status" value="1"/>
</dbReference>
<dbReference type="InterPro" id="IPR038728">
    <property type="entry name" value="YkvI-like"/>
</dbReference>
<dbReference type="PANTHER" id="PTHR37814:SF1">
    <property type="entry name" value="MEMBRANE PROTEIN"/>
    <property type="match status" value="1"/>
</dbReference>
<feature type="transmembrane region" description="Helical" evidence="1">
    <location>
        <begin position="42"/>
        <end position="62"/>
    </location>
</feature>
<keyword evidence="1" id="KW-0472">Membrane</keyword>
<keyword evidence="1" id="KW-1133">Transmembrane helix</keyword>
<evidence type="ECO:0000313" key="2">
    <source>
        <dbReference type="EMBL" id="SBV91087.1"/>
    </source>
</evidence>
<gene>
    <name evidence="2" type="ORF">KL86CLO1_10072</name>
</gene>
<protein>
    <submittedName>
        <fullName evidence="2">Uncharacterized protein</fullName>
    </submittedName>
</protein>
<feature type="transmembrane region" description="Helical" evidence="1">
    <location>
        <begin position="151"/>
        <end position="170"/>
    </location>
</feature>
<dbReference type="AlphaFoldDB" id="A0A212IV64"/>
<feature type="transmembrane region" description="Helical" evidence="1">
    <location>
        <begin position="124"/>
        <end position="144"/>
    </location>
</feature>
<keyword evidence="1" id="KW-0812">Transmembrane</keyword>
<organism evidence="2">
    <name type="scientific">uncultured Eubacteriales bacterium</name>
    <dbReference type="NCBI Taxonomy" id="172733"/>
    <lineage>
        <taxon>Bacteria</taxon>
        <taxon>Bacillati</taxon>
        <taxon>Bacillota</taxon>
        <taxon>Clostridia</taxon>
        <taxon>Eubacteriales</taxon>
        <taxon>environmental samples</taxon>
    </lineage>
</organism>
<feature type="transmembrane region" description="Helical" evidence="1">
    <location>
        <begin position="190"/>
        <end position="214"/>
    </location>
</feature>
<proteinExistence type="predicted"/>
<reference evidence="2" key="1">
    <citation type="submission" date="2016-04" db="EMBL/GenBank/DDBJ databases">
        <authorList>
            <person name="Evans L.H."/>
            <person name="Alamgir A."/>
            <person name="Owens N."/>
            <person name="Weber N.D."/>
            <person name="Virtaneva K."/>
            <person name="Barbian K."/>
            <person name="Babar A."/>
            <person name="Rosenke K."/>
        </authorList>
    </citation>
    <scope>NUCLEOTIDE SEQUENCE</scope>
    <source>
        <strain evidence="2">86</strain>
    </source>
</reference>
<sequence>MVKKSDFRVAFPVASVWFGALVGPSMISGAFSATYFAPYGATGLLLAILSMGLASFIIAMGAEVVRREKTYSYSDLAHCIYGPWRKVLAPVLEVFMVFAMVVGGSAVASMGGTFFAGLTGMPELVGAVLMSLISIVLVLWGAGLVRASSGVMSVVMIVGMVLLSALAMAHRSDDLAAALTSFRLPKGVSLMAGISGAIALAFSNSCNALTLCAVEQNVSARSHSVAIGLCSLVLNSGAFILTTLLLLPYGSEVMADPMPTLTIVNTFLVEKAPWLPSVYMLTMFLALLSSGAPQLHAVAARVVKLYPDKGLFRSTTMRNLTTGVLYFALCIAISILGLRTIISKGYGILGSLALPLIVIPICVVMPLRYRRALQDKDISYQSASCEE</sequence>
<accession>A0A212IV64</accession>
<feature type="transmembrane region" description="Helical" evidence="1">
    <location>
        <begin position="324"/>
        <end position="342"/>
    </location>
</feature>
<name>A0A212IV64_9FIRM</name>
<feature type="transmembrane region" description="Helical" evidence="1">
    <location>
        <begin position="278"/>
        <end position="303"/>
    </location>
</feature>
<dbReference type="EMBL" id="FLUN01000001">
    <property type="protein sequence ID" value="SBV91087.1"/>
    <property type="molecule type" value="Genomic_DNA"/>
</dbReference>
<dbReference type="PANTHER" id="PTHR37814">
    <property type="entry name" value="CONSERVED MEMBRANE PROTEIN"/>
    <property type="match status" value="1"/>
</dbReference>
<evidence type="ECO:0000256" key="1">
    <source>
        <dbReference type="SAM" id="Phobius"/>
    </source>
</evidence>
<feature type="transmembrane region" description="Helical" evidence="1">
    <location>
        <begin position="94"/>
        <end position="118"/>
    </location>
</feature>
<feature type="transmembrane region" description="Helical" evidence="1">
    <location>
        <begin position="226"/>
        <end position="249"/>
    </location>
</feature>
<feature type="transmembrane region" description="Helical" evidence="1">
    <location>
        <begin position="348"/>
        <end position="367"/>
    </location>
</feature>